<evidence type="ECO:0000256" key="1">
    <source>
        <dbReference type="ARBA" id="ARBA00000085"/>
    </source>
</evidence>
<reference evidence="11 12" key="2">
    <citation type="journal article" date="2010" name="Stand. Genomic Sci.">
        <title>Complete genome sequence of Sebaldella termitidis type strain (NCTC 11300).</title>
        <authorList>
            <person name="Harmon-Smith M."/>
            <person name="Celia L."/>
            <person name="Chertkov O."/>
            <person name="Lapidus A."/>
            <person name="Copeland A."/>
            <person name="Glavina Del Rio T."/>
            <person name="Nolan M."/>
            <person name="Lucas S."/>
            <person name="Tice H."/>
            <person name="Cheng J.F."/>
            <person name="Han C."/>
            <person name="Detter J.C."/>
            <person name="Bruce D."/>
            <person name="Goodwin L."/>
            <person name="Pitluck S."/>
            <person name="Pati A."/>
            <person name="Liolios K."/>
            <person name="Ivanova N."/>
            <person name="Mavromatis K."/>
            <person name="Mikhailova N."/>
            <person name="Chen A."/>
            <person name="Palaniappan K."/>
            <person name="Land M."/>
            <person name="Hauser L."/>
            <person name="Chang Y.J."/>
            <person name="Jeffries C.D."/>
            <person name="Brettin T."/>
            <person name="Goker M."/>
            <person name="Beck B."/>
            <person name="Bristow J."/>
            <person name="Eisen J.A."/>
            <person name="Markowitz V."/>
            <person name="Hugenholtz P."/>
            <person name="Kyrpides N.C."/>
            <person name="Klenk H.P."/>
            <person name="Chen F."/>
        </authorList>
    </citation>
    <scope>NUCLEOTIDE SEQUENCE [LARGE SCALE GENOMIC DNA]</scope>
    <source>
        <strain evidence="12">ATCC 33386 / NCTC 11300</strain>
    </source>
</reference>
<sequence>MTLILVFEIFVLFLAFIFHEKITILLSFLAIFLIFNFLLYSLYISKEREIEFLKENIINIIDDNFTLNIDYYINNKSLDFFQKIFNIKKETKNYKKNLEKESQKLKEILRAIDDIIFVINNNEIILKNKNVDILTYNSKSKKFFDTIKYNSLIKKIKDILISKENIKEDFFLTELNKYYLIESYRLETEPSIIISLRDITITKNFEKIQKDFISNVSHELKTPLTNIKGYTIALEESIENKDDNVKNFFKIINSNINKIDNLIYDFLNYSKYEGFKILNLSYIKAEELINETLFGLTLLINNKNAKIQTNFMLFDENHYIYIDVEKIKLVMKNLIENALIYSSKKPEINIEILEDENSYIFKISDNGLGIPEEERDKIFEKFYRVDKSRPMNFSGSGLGLSIVKEIVHNYNGEIKLTSESGLGSTFYVIIPK</sequence>
<dbReference type="eggNOG" id="COG5002">
    <property type="taxonomic scope" value="Bacteria"/>
</dbReference>
<keyword evidence="6" id="KW-0902">Two-component regulatory system</keyword>
<feature type="domain" description="Histidine kinase" evidence="10">
    <location>
        <begin position="215"/>
        <end position="432"/>
    </location>
</feature>
<dbReference type="Pfam" id="PF02518">
    <property type="entry name" value="HATPase_c"/>
    <property type="match status" value="1"/>
</dbReference>
<proteinExistence type="predicted"/>
<dbReference type="SMART" id="SM00387">
    <property type="entry name" value="HATPase_c"/>
    <property type="match status" value="1"/>
</dbReference>
<keyword evidence="9" id="KW-1133">Transmembrane helix</keyword>
<gene>
    <name evidence="11" type="ordered locus">Sterm_0288</name>
</gene>
<keyword evidence="9" id="KW-0812">Transmembrane</keyword>
<evidence type="ECO:0000256" key="5">
    <source>
        <dbReference type="ARBA" id="ARBA00022777"/>
    </source>
</evidence>
<dbReference type="GO" id="GO:0016036">
    <property type="term" value="P:cellular response to phosphate starvation"/>
    <property type="evidence" value="ECO:0007669"/>
    <property type="project" value="TreeGrafter"/>
</dbReference>
<dbReference type="GO" id="GO:0004721">
    <property type="term" value="F:phosphoprotein phosphatase activity"/>
    <property type="evidence" value="ECO:0007669"/>
    <property type="project" value="TreeGrafter"/>
</dbReference>
<protein>
    <recommendedName>
        <fullName evidence="2">histidine kinase</fullName>
        <ecNumber evidence="2">2.7.13.3</ecNumber>
    </recommendedName>
</protein>
<evidence type="ECO:0000256" key="2">
    <source>
        <dbReference type="ARBA" id="ARBA00012438"/>
    </source>
</evidence>
<dbReference type="InterPro" id="IPR036097">
    <property type="entry name" value="HisK_dim/P_sf"/>
</dbReference>
<dbReference type="PANTHER" id="PTHR45453">
    <property type="entry name" value="PHOSPHATE REGULON SENSOR PROTEIN PHOR"/>
    <property type="match status" value="1"/>
</dbReference>
<dbReference type="Proteomes" id="UP000000845">
    <property type="component" value="Chromosome"/>
</dbReference>
<dbReference type="AlphaFoldDB" id="D1AL06"/>
<keyword evidence="7 9" id="KW-0472">Membrane</keyword>
<dbReference type="GO" id="GO:0000155">
    <property type="term" value="F:phosphorelay sensor kinase activity"/>
    <property type="evidence" value="ECO:0007669"/>
    <property type="project" value="InterPro"/>
</dbReference>
<dbReference type="RefSeq" id="WP_012859771.1">
    <property type="nucleotide sequence ID" value="NC_013517.1"/>
</dbReference>
<dbReference type="SUPFAM" id="SSF47384">
    <property type="entry name" value="Homodimeric domain of signal transducing histidine kinase"/>
    <property type="match status" value="1"/>
</dbReference>
<keyword evidence="12" id="KW-1185">Reference proteome</keyword>
<dbReference type="CDD" id="cd00082">
    <property type="entry name" value="HisKA"/>
    <property type="match status" value="1"/>
</dbReference>
<dbReference type="SUPFAM" id="SSF55874">
    <property type="entry name" value="ATPase domain of HSP90 chaperone/DNA topoisomerase II/histidine kinase"/>
    <property type="match status" value="1"/>
</dbReference>
<evidence type="ECO:0000256" key="8">
    <source>
        <dbReference type="SAM" id="Coils"/>
    </source>
</evidence>
<dbReference type="Gene3D" id="1.10.287.130">
    <property type="match status" value="1"/>
</dbReference>
<dbReference type="HOGENOM" id="CLU_000445_89_2_0"/>
<evidence type="ECO:0000256" key="4">
    <source>
        <dbReference type="ARBA" id="ARBA00022679"/>
    </source>
</evidence>
<evidence type="ECO:0000256" key="6">
    <source>
        <dbReference type="ARBA" id="ARBA00023012"/>
    </source>
</evidence>
<keyword evidence="8" id="KW-0175">Coiled coil</keyword>
<dbReference type="PROSITE" id="PS50109">
    <property type="entry name" value="HIS_KIN"/>
    <property type="match status" value="1"/>
</dbReference>
<dbReference type="Pfam" id="PF00512">
    <property type="entry name" value="HisKA"/>
    <property type="match status" value="1"/>
</dbReference>
<evidence type="ECO:0000259" key="10">
    <source>
        <dbReference type="PROSITE" id="PS50109"/>
    </source>
</evidence>
<dbReference type="InterPro" id="IPR003594">
    <property type="entry name" value="HATPase_dom"/>
</dbReference>
<evidence type="ECO:0000313" key="12">
    <source>
        <dbReference type="Proteomes" id="UP000000845"/>
    </source>
</evidence>
<feature type="transmembrane region" description="Helical" evidence="9">
    <location>
        <begin position="22"/>
        <end position="44"/>
    </location>
</feature>
<dbReference type="STRING" id="526218.Sterm_0288"/>
<dbReference type="InterPro" id="IPR003661">
    <property type="entry name" value="HisK_dim/P_dom"/>
</dbReference>
<evidence type="ECO:0000256" key="9">
    <source>
        <dbReference type="SAM" id="Phobius"/>
    </source>
</evidence>
<dbReference type="InterPro" id="IPR005467">
    <property type="entry name" value="His_kinase_dom"/>
</dbReference>
<dbReference type="SMART" id="SM00388">
    <property type="entry name" value="HisKA"/>
    <property type="match status" value="1"/>
</dbReference>
<evidence type="ECO:0000256" key="7">
    <source>
        <dbReference type="ARBA" id="ARBA00023136"/>
    </source>
</evidence>
<dbReference type="InterPro" id="IPR050351">
    <property type="entry name" value="BphY/WalK/GraS-like"/>
</dbReference>
<dbReference type="GO" id="GO:0005886">
    <property type="term" value="C:plasma membrane"/>
    <property type="evidence" value="ECO:0007669"/>
    <property type="project" value="TreeGrafter"/>
</dbReference>
<dbReference type="InterPro" id="IPR036890">
    <property type="entry name" value="HATPase_C_sf"/>
</dbReference>
<comment type="catalytic activity">
    <reaction evidence="1">
        <text>ATP + protein L-histidine = ADP + protein N-phospho-L-histidine.</text>
        <dbReference type="EC" id="2.7.13.3"/>
    </reaction>
</comment>
<dbReference type="Gene3D" id="3.30.565.10">
    <property type="entry name" value="Histidine kinase-like ATPase, C-terminal domain"/>
    <property type="match status" value="1"/>
</dbReference>
<dbReference type="KEGG" id="str:Sterm_0288"/>
<feature type="coiled-coil region" evidence="8">
    <location>
        <begin position="88"/>
        <end position="115"/>
    </location>
</feature>
<keyword evidence="5 11" id="KW-0418">Kinase</keyword>
<dbReference type="PRINTS" id="PR00344">
    <property type="entry name" value="BCTRLSENSOR"/>
</dbReference>
<dbReference type="PANTHER" id="PTHR45453:SF1">
    <property type="entry name" value="PHOSPHATE REGULON SENSOR PROTEIN PHOR"/>
    <property type="match status" value="1"/>
</dbReference>
<dbReference type="EC" id="2.7.13.3" evidence="2"/>
<dbReference type="FunFam" id="3.30.565.10:FF:000006">
    <property type="entry name" value="Sensor histidine kinase WalK"/>
    <property type="match status" value="1"/>
</dbReference>
<evidence type="ECO:0000313" key="11">
    <source>
        <dbReference type="EMBL" id="ACZ07172.1"/>
    </source>
</evidence>
<evidence type="ECO:0000256" key="3">
    <source>
        <dbReference type="ARBA" id="ARBA00022553"/>
    </source>
</evidence>
<dbReference type="CDD" id="cd00075">
    <property type="entry name" value="HATPase"/>
    <property type="match status" value="1"/>
</dbReference>
<name>D1AL06_SEBTE</name>
<organism evidence="11 12">
    <name type="scientific">Sebaldella termitidis (strain ATCC 33386 / NCTC 11300)</name>
    <dbReference type="NCBI Taxonomy" id="526218"/>
    <lineage>
        <taxon>Bacteria</taxon>
        <taxon>Fusobacteriati</taxon>
        <taxon>Fusobacteriota</taxon>
        <taxon>Fusobacteriia</taxon>
        <taxon>Fusobacteriales</taxon>
        <taxon>Leptotrichiaceae</taxon>
        <taxon>Sebaldella</taxon>
    </lineage>
</organism>
<keyword evidence="3" id="KW-0597">Phosphoprotein</keyword>
<dbReference type="InterPro" id="IPR004358">
    <property type="entry name" value="Sig_transdc_His_kin-like_C"/>
</dbReference>
<accession>D1AL06</accession>
<keyword evidence="4" id="KW-0808">Transferase</keyword>
<dbReference type="FunFam" id="1.10.287.130:FF:000001">
    <property type="entry name" value="Two-component sensor histidine kinase"/>
    <property type="match status" value="1"/>
</dbReference>
<reference evidence="12" key="1">
    <citation type="submission" date="2009-09" db="EMBL/GenBank/DDBJ databases">
        <title>The complete chromosome of Sebaldella termitidis ATCC 33386.</title>
        <authorList>
            <consortium name="US DOE Joint Genome Institute (JGI-PGF)"/>
            <person name="Lucas S."/>
            <person name="Copeland A."/>
            <person name="Lapidus A."/>
            <person name="Glavina del Rio T."/>
            <person name="Dalin E."/>
            <person name="Tice H."/>
            <person name="Bruce D."/>
            <person name="Goodwin L."/>
            <person name="Pitluck S."/>
            <person name="Kyrpides N."/>
            <person name="Mavromatis K."/>
            <person name="Ivanova N."/>
            <person name="Mikhailova N."/>
            <person name="Sims D."/>
            <person name="Meincke L."/>
            <person name="Brettin T."/>
            <person name="Detter J.C."/>
            <person name="Han C."/>
            <person name="Larimer F."/>
            <person name="Land M."/>
            <person name="Hauser L."/>
            <person name="Markowitz V."/>
            <person name="Cheng J.F."/>
            <person name="Hugenholtz P."/>
            <person name="Woyke T."/>
            <person name="Wu D."/>
            <person name="Eisen J.A."/>
        </authorList>
    </citation>
    <scope>NUCLEOTIDE SEQUENCE [LARGE SCALE GENOMIC DNA]</scope>
    <source>
        <strain evidence="12">ATCC 33386 / NCTC 11300</strain>
    </source>
</reference>
<dbReference type="EMBL" id="CP001739">
    <property type="protein sequence ID" value="ACZ07172.1"/>
    <property type="molecule type" value="Genomic_DNA"/>
</dbReference>